<dbReference type="OrthoDB" id="9926617at2"/>
<evidence type="ECO:0000313" key="1">
    <source>
        <dbReference type="EMBL" id="AFM12930.1"/>
    </source>
</evidence>
<dbReference type="InterPro" id="IPR021109">
    <property type="entry name" value="Peptidase_aspartic_dom_sf"/>
</dbReference>
<name>I4B6M3_TURPD</name>
<organism evidence="1 2">
    <name type="scientific">Turneriella parva (strain ATCC BAA-1111 / DSM 21527 / NCTC 11395 / H)</name>
    <name type="common">Leptospira parva</name>
    <dbReference type="NCBI Taxonomy" id="869212"/>
    <lineage>
        <taxon>Bacteria</taxon>
        <taxon>Pseudomonadati</taxon>
        <taxon>Spirochaetota</taxon>
        <taxon>Spirochaetia</taxon>
        <taxon>Leptospirales</taxon>
        <taxon>Leptospiraceae</taxon>
        <taxon>Turneriella</taxon>
    </lineage>
</organism>
<dbReference type="HOGENOM" id="CLU_145188_0_0_12"/>
<dbReference type="EMBL" id="CP002959">
    <property type="protein sequence ID" value="AFM12930.1"/>
    <property type="molecule type" value="Genomic_DNA"/>
</dbReference>
<reference evidence="1 2" key="1">
    <citation type="submission" date="2012-06" db="EMBL/GenBank/DDBJ databases">
        <title>The complete chromosome of genome of Turneriella parva DSM 21527.</title>
        <authorList>
            <consortium name="US DOE Joint Genome Institute (JGI-PGF)"/>
            <person name="Lucas S."/>
            <person name="Han J."/>
            <person name="Lapidus A."/>
            <person name="Bruce D."/>
            <person name="Goodwin L."/>
            <person name="Pitluck S."/>
            <person name="Peters L."/>
            <person name="Kyrpides N."/>
            <person name="Mavromatis K."/>
            <person name="Ivanova N."/>
            <person name="Mikhailova N."/>
            <person name="Chertkov O."/>
            <person name="Detter J.C."/>
            <person name="Tapia R."/>
            <person name="Han C."/>
            <person name="Land M."/>
            <person name="Hauser L."/>
            <person name="Markowitz V."/>
            <person name="Cheng J.-F."/>
            <person name="Hugenholtz P."/>
            <person name="Woyke T."/>
            <person name="Wu D."/>
            <person name="Gronow S."/>
            <person name="Wellnitz S."/>
            <person name="Brambilla E."/>
            <person name="Klenk H.-P."/>
            <person name="Eisen J.A."/>
        </authorList>
    </citation>
    <scope>NUCLEOTIDE SEQUENCE [LARGE SCALE GENOMIC DNA]</scope>
    <source>
        <strain evidence="2">ATCC BAA-1111 / DSM 21527 / NCTC 11395 / H</strain>
    </source>
</reference>
<sequence length="122" mass="13201">MGTFKIGLKVENITDRSHSAIVKNVLVDTGSEYTWLPEAVLRRVKIAVEKKDVPFVMANGQKITRSLGFALIRVGQAFTVDEVVFAQPGDLQLLGARTLEGLNLVVNSRDKKLAAAGPIVVA</sequence>
<dbReference type="InterPro" id="IPR001969">
    <property type="entry name" value="Aspartic_peptidase_AS"/>
</dbReference>
<evidence type="ECO:0000313" key="2">
    <source>
        <dbReference type="Proteomes" id="UP000006048"/>
    </source>
</evidence>
<proteinExistence type="predicted"/>
<dbReference type="GO" id="GO:0004190">
    <property type="term" value="F:aspartic-type endopeptidase activity"/>
    <property type="evidence" value="ECO:0007669"/>
    <property type="project" value="InterPro"/>
</dbReference>
<keyword evidence="2" id="KW-1185">Reference proteome</keyword>
<dbReference type="SUPFAM" id="SSF50630">
    <property type="entry name" value="Acid proteases"/>
    <property type="match status" value="1"/>
</dbReference>
<dbReference type="PROSITE" id="PS00141">
    <property type="entry name" value="ASP_PROTEASE"/>
    <property type="match status" value="1"/>
</dbReference>
<dbReference type="Pfam" id="PF13975">
    <property type="entry name" value="gag-asp_proteas"/>
    <property type="match status" value="1"/>
</dbReference>
<dbReference type="RefSeq" id="WP_014803436.1">
    <property type="nucleotide sequence ID" value="NC_018020.1"/>
</dbReference>
<accession>I4B6M3</accession>
<dbReference type="Gene3D" id="2.40.70.10">
    <property type="entry name" value="Acid Proteases"/>
    <property type="match status" value="1"/>
</dbReference>
<dbReference type="KEGG" id="tpx:Turpa_2285"/>
<dbReference type="Proteomes" id="UP000006048">
    <property type="component" value="Chromosome"/>
</dbReference>
<gene>
    <name evidence="1" type="ordered locus">Turpa_2285</name>
</gene>
<evidence type="ECO:0008006" key="3">
    <source>
        <dbReference type="Google" id="ProtNLM"/>
    </source>
</evidence>
<dbReference type="GO" id="GO:0006508">
    <property type="term" value="P:proteolysis"/>
    <property type="evidence" value="ECO:0007669"/>
    <property type="project" value="InterPro"/>
</dbReference>
<dbReference type="AlphaFoldDB" id="I4B6M3"/>
<protein>
    <recommendedName>
        <fullName evidence="3">Peptidase A2 domain-containing protein</fullName>
    </recommendedName>
</protein>